<keyword evidence="5 9" id="KW-0269">Exonuclease</keyword>
<proteinExistence type="inferred from homology"/>
<organism evidence="9 10">
    <name type="scientific">Hydrogenophaga intermedia</name>
    <dbReference type="NCBI Taxonomy" id="65786"/>
    <lineage>
        <taxon>Bacteria</taxon>
        <taxon>Pseudomonadati</taxon>
        <taxon>Pseudomonadota</taxon>
        <taxon>Betaproteobacteria</taxon>
        <taxon>Burkholderiales</taxon>
        <taxon>Comamonadaceae</taxon>
        <taxon>Hydrogenophaga</taxon>
    </lineage>
</organism>
<dbReference type="RefSeq" id="WP_009519878.1">
    <property type="nucleotide sequence ID" value="NZ_CCAE010000001.1"/>
</dbReference>
<dbReference type="InterPro" id="IPR001667">
    <property type="entry name" value="DDH_dom"/>
</dbReference>
<keyword evidence="10" id="KW-1185">Reference proteome</keyword>
<dbReference type="Pfam" id="PF02272">
    <property type="entry name" value="DHHA1"/>
    <property type="match status" value="1"/>
</dbReference>
<comment type="similarity">
    <text evidence="1">Belongs to the RecJ family.</text>
</comment>
<dbReference type="GO" id="GO:0003676">
    <property type="term" value="F:nucleic acid binding"/>
    <property type="evidence" value="ECO:0007669"/>
    <property type="project" value="InterPro"/>
</dbReference>
<evidence type="ECO:0000313" key="9">
    <source>
        <dbReference type="EMBL" id="CDN85815.1"/>
    </source>
</evidence>
<dbReference type="PANTHER" id="PTHR30255:SF2">
    <property type="entry name" value="SINGLE-STRANDED-DNA-SPECIFIC EXONUCLEASE RECJ"/>
    <property type="match status" value="1"/>
</dbReference>
<evidence type="ECO:0000256" key="5">
    <source>
        <dbReference type="ARBA" id="ARBA00022839"/>
    </source>
</evidence>
<accession>A0A1L1PKJ2</accession>
<feature type="domain" description="RecJ OB" evidence="8">
    <location>
        <begin position="474"/>
        <end position="569"/>
    </location>
</feature>
<dbReference type="SUPFAM" id="SSF64182">
    <property type="entry name" value="DHH phosphoesterases"/>
    <property type="match status" value="1"/>
</dbReference>
<dbReference type="AlphaFoldDB" id="A0A1L1PKJ2"/>
<evidence type="ECO:0000256" key="4">
    <source>
        <dbReference type="ARBA" id="ARBA00022801"/>
    </source>
</evidence>
<evidence type="ECO:0000313" key="10">
    <source>
        <dbReference type="Proteomes" id="UP000028878"/>
    </source>
</evidence>
<dbReference type="Gene3D" id="3.90.1640.30">
    <property type="match status" value="1"/>
</dbReference>
<protein>
    <recommendedName>
        <fullName evidence="2">Single-stranded-DNA-specific exonuclease RecJ</fullName>
    </recommendedName>
</protein>
<feature type="domain" description="DDH" evidence="6">
    <location>
        <begin position="72"/>
        <end position="234"/>
    </location>
</feature>
<evidence type="ECO:0000259" key="6">
    <source>
        <dbReference type="Pfam" id="PF01368"/>
    </source>
</evidence>
<dbReference type="InterPro" id="IPR003156">
    <property type="entry name" value="DHHA1_dom"/>
</dbReference>
<dbReference type="Pfam" id="PF17768">
    <property type="entry name" value="RecJ_OB"/>
    <property type="match status" value="1"/>
</dbReference>
<reference evidence="10" key="1">
    <citation type="submission" date="2014-11" db="EMBL/GenBank/DDBJ databases">
        <title>Draft genome sequence of Hydrogenophaga intermedia S1.</title>
        <authorList>
            <person name="Gan H.M."/>
            <person name="Chew T.H."/>
            <person name="Stolz A."/>
        </authorList>
    </citation>
    <scope>NUCLEOTIDE SEQUENCE [LARGE SCALE GENOMIC DNA]</scope>
    <source>
        <strain evidence="10">S1</strain>
    </source>
</reference>
<keyword evidence="4" id="KW-0378">Hydrolase</keyword>
<dbReference type="GO" id="GO:0008409">
    <property type="term" value="F:5'-3' exonuclease activity"/>
    <property type="evidence" value="ECO:0007669"/>
    <property type="project" value="InterPro"/>
</dbReference>
<gene>
    <name evidence="9" type="ORF">BN948_00210</name>
</gene>
<dbReference type="GO" id="GO:0006281">
    <property type="term" value="P:DNA repair"/>
    <property type="evidence" value="ECO:0007669"/>
    <property type="project" value="InterPro"/>
</dbReference>
<feature type="domain" description="DHHA1" evidence="7">
    <location>
        <begin position="359"/>
        <end position="459"/>
    </location>
</feature>
<evidence type="ECO:0000256" key="1">
    <source>
        <dbReference type="ARBA" id="ARBA00005915"/>
    </source>
</evidence>
<dbReference type="PANTHER" id="PTHR30255">
    <property type="entry name" value="SINGLE-STRANDED-DNA-SPECIFIC EXONUCLEASE RECJ"/>
    <property type="match status" value="1"/>
</dbReference>
<sequence length="573" mass="62041">MKIITRDVPPRAAWALEQAGLHPLLARLFAARGVTTSDELDDALGRLLPPDTMTGAREAARQLADAMAAKQRICIVADYDCDGATACAVGVRGLKLLGAPLGFDSVGYLVPDRVVDGYGLTPAIARRVKDSGADVLITVDNGIASVEGVRTAHELGLRVIVTDHHLPGPQLPADCVIVNPNQPGCAFESKSIAGVGVMFYVLLALRAELRERGVFDAKNQPRIDALLPLVALGTVADVVKLDGNNRRLVAQGLKRVRAGALPAGMAALFGAAGRRVEAASGFDFGFALGPRLNAAGRLADMTLGIECLLTDDPARADELARTLDGINRERKVIEGEMREQALELAEAMFDEGEEPPPAMVLFDPDFHEGVVGIVASRLKDKLHRPTFVFAASAAPGKEHELKGSGRSIPGFHLRDALDLVAKRHPGVLLRFGGHAMAAGCTIDEEHLDTFEQALQQVAHEWLDAATLQRRLEADGVLDRQYRRPDLVDVLQSHVWGQGFAPPVFCEEVRVVSQRIVGEKHLALKLQHQGDAVDGIWFGHTEPLPERVKIAFRLELDEWQGQRRVRFLVEAAEI</sequence>
<evidence type="ECO:0000259" key="8">
    <source>
        <dbReference type="Pfam" id="PF17768"/>
    </source>
</evidence>
<dbReference type="Gene3D" id="3.10.310.30">
    <property type="match status" value="1"/>
</dbReference>
<dbReference type="InterPro" id="IPR041122">
    <property type="entry name" value="RecJ_OB"/>
</dbReference>
<evidence type="ECO:0000256" key="2">
    <source>
        <dbReference type="ARBA" id="ARBA00019841"/>
    </source>
</evidence>
<dbReference type="GO" id="GO:0006310">
    <property type="term" value="P:DNA recombination"/>
    <property type="evidence" value="ECO:0007669"/>
    <property type="project" value="InterPro"/>
</dbReference>
<dbReference type="Pfam" id="PF01368">
    <property type="entry name" value="DHH"/>
    <property type="match status" value="1"/>
</dbReference>
<dbReference type="InterPro" id="IPR051673">
    <property type="entry name" value="SSDNA_exonuclease_RecJ"/>
</dbReference>
<evidence type="ECO:0000259" key="7">
    <source>
        <dbReference type="Pfam" id="PF02272"/>
    </source>
</evidence>
<dbReference type="InterPro" id="IPR038763">
    <property type="entry name" value="DHH_sf"/>
</dbReference>
<keyword evidence="3" id="KW-0540">Nuclease</keyword>
<dbReference type="NCBIfam" id="TIGR00644">
    <property type="entry name" value="recJ"/>
    <property type="match status" value="1"/>
</dbReference>
<evidence type="ECO:0000256" key="3">
    <source>
        <dbReference type="ARBA" id="ARBA00022722"/>
    </source>
</evidence>
<dbReference type="Proteomes" id="UP000028878">
    <property type="component" value="Unassembled WGS sequence"/>
</dbReference>
<dbReference type="InterPro" id="IPR004610">
    <property type="entry name" value="RecJ"/>
</dbReference>
<name>A0A1L1PKJ2_HYDIT</name>
<dbReference type="EMBL" id="CCAE010000001">
    <property type="protein sequence ID" value="CDN85815.1"/>
    <property type="molecule type" value="Genomic_DNA"/>
</dbReference>